<accession>A0A081NM69</accession>
<evidence type="ECO:0000256" key="1">
    <source>
        <dbReference type="SAM" id="Phobius"/>
    </source>
</evidence>
<comment type="caution">
    <text evidence="2">The sequence shown here is derived from an EMBL/GenBank/DDBJ whole genome shotgun (WGS) entry which is preliminary data.</text>
</comment>
<protein>
    <submittedName>
        <fullName evidence="2">Uncharacterized protein</fullName>
    </submittedName>
</protein>
<feature type="transmembrane region" description="Helical" evidence="1">
    <location>
        <begin position="40"/>
        <end position="65"/>
    </location>
</feature>
<name>A0A081NM69_9GAMM</name>
<reference evidence="2 3" key="1">
    <citation type="submission" date="2014-06" db="EMBL/GenBank/DDBJ databases">
        <title>Whole Genome Sequences of Three Symbiotic Endozoicomonas Bacteria.</title>
        <authorList>
            <person name="Neave M.J."/>
            <person name="Apprill A."/>
            <person name="Voolstra C.R."/>
        </authorList>
    </citation>
    <scope>NUCLEOTIDE SEQUENCE [LARGE SCALE GENOMIC DNA]</scope>
    <source>
        <strain evidence="2 3">DSM 25634</strain>
    </source>
</reference>
<dbReference type="AlphaFoldDB" id="A0A081NM69"/>
<organism evidence="2 3">
    <name type="scientific">Endozoicomonas numazuensis</name>
    <dbReference type="NCBI Taxonomy" id="1137799"/>
    <lineage>
        <taxon>Bacteria</taxon>
        <taxon>Pseudomonadati</taxon>
        <taxon>Pseudomonadota</taxon>
        <taxon>Gammaproteobacteria</taxon>
        <taxon>Oceanospirillales</taxon>
        <taxon>Endozoicomonadaceae</taxon>
        <taxon>Endozoicomonas</taxon>
    </lineage>
</organism>
<keyword evidence="3" id="KW-1185">Reference proteome</keyword>
<keyword evidence="1" id="KW-1133">Transmembrane helix</keyword>
<evidence type="ECO:0000313" key="2">
    <source>
        <dbReference type="EMBL" id="KEQ19542.1"/>
    </source>
</evidence>
<dbReference type="Proteomes" id="UP000028073">
    <property type="component" value="Unassembled WGS sequence"/>
</dbReference>
<keyword evidence="1" id="KW-0472">Membrane</keyword>
<evidence type="ECO:0000313" key="3">
    <source>
        <dbReference type="Proteomes" id="UP000028073"/>
    </source>
</evidence>
<gene>
    <name evidence="2" type="ORF">GZ78_06405</name>
</gene>
<proteinExistence type="predicted"/>
<dbReference type="OrthoDB" id="4368225at2"/>
<dbReference type="EMBL" id="JOKH01000001">
    <property type="protein sequence ID" value="KEQ19542.1"/>
    <property type="molecule type" value="Genomic_DNA"/>
</dbReference>
<sequence length="95" mass="10624">MKALSWSRMAYDLESKRQKGIINNLHFGLSSYLKPPRLRALWGAYFAVASGSAMLIVNTAVYTHWISRCYQATSERSPVSLQVVGDQGERTLATT</sequence>
<keyword evidence="1" id="KW-0812">Transmembrane</keyword>
<dbReference type="RefSeq" id="WP_034833431.1">
    <property type="nucleotide sequence ID" value="NZ_JOKH01000001.1"/>
</dbReference>